<gene>
    <name evidence="4" type="ORF">SAMN02745702_00852</name>
</gene>
<keyword evidence="5" id="KW-1185">Reference proteome</keyword>
<dbReference type="OrthoDB" id="5445961at2"/>
<proteinExistence type="predicted"/>
<name>A0A1T4VRU6_9BACT</name>
<keyword evidence="3" id="KW-0732">Signal</keyword>
<feature type="chain" id="PRO_5012730226" evidence="3">
    <location>
        <begin position="21"/>
        <end position="574"/>
    </location>
</feature>
<evidence type="ECO:0000313" key="5">
    <source>
        <dbReference type="Proteomes" id="UP000189733"/>
    </source>
</evidence>
<dbReference type="AlphaFoldDB" id="A0A1T4VRU6"/>
<sequence length="574" mass="62685">MSLTKAIRQLCLACCLVAMAAACAWGVEYEPEAAQPASEPVQQAEPQAMPEEDVEIVVEAVVDPADQQAEAEVQALVEAPKQVEVPEAANAEQKANDFLARRGVLQGWNPDKNVFIAVGLAKFDSEDPSYDDSFLIKRSLKTMEATLSAKAEIIEYVHTEMSAMDQAETPGTDLYAKFNAKVDMLHRKIEAQRRATIKLLEQVDKAEADALRGVTVRDRVKALLDAAIKKLDETYSSGKLAADKQKKFLKIKERYTEAQAELEKLQQEMAVFKDQEQETLSSKIATIAAMPLLGAVTVAQYESWDEDEEAFEVATVLAWSKSNEKTVRAFLEGKEMHARPGTKTLAQWVSSQDWASASGGRKFKDNKGDIHFIGISAAAVGNSSSTWKRARGIAELMAKKEVATAVFADVSSQKKAEQMLKTYSVNGKDKTIAVESFASKLKQSIENRHISGLGKIYGRELVHPISGQKIYVAIYGMSSSSAKQALKMQDSNYVTRAMDVKHQKVQAAKQQAGVDAVNRAKRQQVKVKQLATPVDKRSAGAGRAVAPTQSQKRKTGAGAQSGVYGGAGSDDFDW</sequence>
<feature type="region of interest" description="Disordered" evidence="2">
    <location>
        <begin position="531"/>
        <end position="574"/>
    </location>
</feature>
<evidence type="ECO:0000256" key="2">
    <source>
        <dbReference type="SAM" id="MobiDB-lite"/>
    </source>
</evidence>
<evidence type="ECO:0000256" key="1">
    <source>
        <dbReference type="SAM" id="Coils"/>
    </source>
</evidence>
<evidence type="ECO:0000313" key="4">
    <source>
        <dbReference type="EMBL" id="SKA67575.1"/>
    </source>
</evidence>
<organism evidence="4 5">
    <name type="scientific">Desulfobaculum bizertense DSM 18034</name>
    <dbReference type="NCBI Taxonomy" id="1121442"/>
    <lineage>
        <taxon>Bacteria</taxon>
        <taxon>Pseudomonadati</taxon>
        <taxon>Thermodesulfobacteriota</taxon>
        <taxon>Desulfovibrionia</taxon>
        <taxon>Desulfovibrionales</taxon>
        <taxon>Desulfovibrionaceae</taxon>
        <taxon>Desulfobaculum</taxon>
    </lineage>
</organism>
<feature type="coiled-coil region" evidence="1">
    <location>
        <begin position="248"/>
        <end position="275"/>
    </location>
</feature>
<dbReference type="RefSeq" id="WP_078684156.1">
    <property type="nucleotide sequence ID" value="NZ_FUYA01000002.1"/>
</dbReference>
<dbReference type="PROSITE" id="PS51257">
    <property type="entry name" value="PROKAR_LIPOPROTEIN"/>
    <property type="match status" value="1"/>
</dbReference>
<dbReference type="Proteomes" id="UP000189733">
    <property type="component" value="Unassembled WGS sequence"/>
</dbReference>
<dbReference type="STRING" id="1121442.SAMN02745702_00852"/>
<reference evidence="4 5" key="1">
    <citation type="submission" date="2017-02" db="EMBL/GenBank/DDBJ databases">
        <authorList>
            <person name="Peterson S.W."/>
        </authorList>
    </citation>
    <scope>NUCLEOTIDE SEQUENCE [LARGE SCALE GENOMIC DNA]</scope>
    <source>
        <strain evidence="4 5">DSM 18034</strain>
    </source>
</reference>
<accession>A0A1T4VRU6</accession>
<feature type="signal peptide" evidence="3">
    <location>
        <begin position="1"/>
        <end position="20"/>
    </location>
</feature>
<keyword evidence="1" id="KW-0175">Coiled coil</keyword>
<evidence type="ECO:0000256" key="3">
    <source>
        <dbReference type="SAM" id="SignalP"/>
    </source>
</evidence>
<protein>
    <submittedName>
        <fullName evidence="4">Uncharacterized protein</fullName>
    </submittedName>
</protein>
<dbReference type="EMBL" id="FUYA01000002">
    <property type="protein sequence ID" value="SKA67575.1"/>
    <property type="molecule type" value="Genomic_DNA"/>
</dbReference>